<dbReference type="PANTHER" id="PTHR43798">
    <property type="entry name" value="MONOACYLGLYCEROL LIPASE"/>
    <property type="match status" value="1"/>
</dbReference>
<name>A0AAU8J4Z7_9ACTN</name>
<dbReference type="EMBL" id="CP159534">
    <property type="protein sequence ID" value="XCJ74976.1"/>
    <property type="molecule type" value="Genomic_DNA"/>
</dbReference>
<dbReference type="GO" id="GO:0016787">
    <property type="term" value="F:hydrolase activity"/>
    <property type="evidence" value="ECO:0007669"/>
    <property type="project" value="UniProtKB-KW"/>
</dbReference>
<dbReference type="Gene3D" id="3.40.50.1820">
    <property type="entry name" value="alpha/beta hydrolase"/>
    <property type="match status" value="1"/>
</dbReference>
<reference evidence="2" key="1">
    <citation type="submission" date="2024-06" db="EMBL/GenBank/DDBJ databases">
        <title>Streptomyces sp. strain HUAS MG91 genome sequences.</title>
        <authorList>
            <person name="Mo P."/>
        </authorList>
    </citation>
    <scope>NUCLEOTIDE SEQUENCE</scope>
    <source>
        <strain evidence="2">HUAS MG91</strain>
    </source>
</reference>
<dbReference type="RefSeq" id="WP_353946412.1">
    <property type="nucleotide sequence ID" value="NZ_CP159534.1"/>
</dbReference>
<keyword evidence="2" id="KW-0378">Hydrolase</keyword>
<evidence type="ECO:0000259" key="1">
    <source>
        <dbReference type="Pfam" id="PF00561"/>
    </source>
</evidence>
<dbReference type="AlphaFoldDB" id="A0AAU8J4Z7"/>
<protein>
    <submittedName>
        <fullName evidence="2">Alpha/beta hydrolase</fullName>
    </submittedName>
</protein>
<dbReference type="SUPFAM" id="SSF55718">
    <property type="entry name" value="SCP-like"/>
    <property type="match status" value="1"/>
</dbReference>
<dbReference type="InterPro" id="IPR000073">
    <property type="entry name" value="AB_hydrolase_1"/>
</dbReference>
<dbReference type="KEGG" id="stac:ABII15_35645"/>
<gene>
    <name evidence="2" type="ORF">ABII15_35645</name>
</gene>
<dbReference type="InterPro" id="IPR029058">
    <property type="entry name" value="AB_hydrolase_fold"/>
</dbReference>
<proteinExistence type="predicted"/>
<dbReference type="Pfam" id="PF00561">
    <property type="entry name" value="Abhydrolase_1"/>
    <property type="match status" value="1"/>
</dbReference>
<feature type="domain" description="AB hydrolase-1" evidence="1">
    <location>
        <begin position="167"/>
        <end position="281"/>
    </location>
</feature>
<accession>A0AAU8J4Z7</accession>
<evidence type="ECO:0000313" key="2">
    <source>
        <dbReference type="EMBL" id="XCJ74976.1"/>
    </source>
</evidence>
<organism evidence="2">
    <name type="scientific">Streptomyces tabacisoli</name>
    <dbReference type="NCBI Taxonomy" id="3156398"/>
    <lineage>
        <taxon>Bacteria</taxon>
        <taxon>Bacillati</taxon>
        <taxon>Actinomycetota</taxon>
        <taxon>Actinomycetes</taxon>
        <taxon>Kitasatosporales</taxon>
        <taxon>Streptomycetaceae</taxon>
        <taxon>Streptomyces</taxon>
    </lineage>
</organism>
<dbReference type="InterPro" id="IPR050266">
    <property type="entry name" value="AB_hydrolase_sf"/>
</dbReference>
<dbReference type="SUPFAM" id="SSF53474">
    <property type="entry name" value="alpha/beta-Hydrolases"/>
    <property type="match status" value="1"/>
</dbReference>
<dbReference type="InterPro" id="IPR036527">
    <property type="entry name" value="SCP2_sterol-bd_dom_sf"/>
</dbReference>
<sequence>MTSTFQHDKVLTALRTDPELTYLVRGWTATVRLRRGDTADDITIVDGNVTAFAPATDTEAQVLIAGTDEGWSKLLAGDPATTFALSAGGDDTLRVEADLFTQQAPYGRAVRRLVRVLRRVQGTPAAEVELREDPFAASDVAVGRYVRFEVEGVRYRVYYEEAGQGVPLLLQHTAGADSRQWRSVLADPELQKSYRMIAYDLPFHGRSLPPTFGARWWEEPYEPGRELIMKWVVAFKRALSLDKPLLLGVSVGGQLAADILAHHGEEFGGAVAMNGTYHNDIMASFDNSPFNDPRISREYFASLMYESTSPLAPEPLRRENEWIYASNGPGVYKGDNLYYSGEHDLRIDGHLIDTARTPLYAVVGEFDPVNGAPGGPQEIAEHIPGARFAVLPQLSHFAMSDDPVRFNAAIKPILDQVVADNRGADA</sequence>